<reference evidence="3" key="1">
    <citation type="journal article" date="2019" name="J. Virol.">
        <title>Medusavirus, a novel large DNA virus discovered from hot spring water.</title>
        <authorList>
            <person name="Yoshikawa G."/>
            <person name="Blanc-Mathieu R."/>
            <person name="Song C."/>
            <person name="Kayama Y."/>
            <person name="Mochizuki T."/>
            <person name="Murata K."/>
            <person name="Ogata H."/>
            <person name="Takemura M."/>
        </authorList>
    </citation>
    <scope>NUCLEOTIDE SEQUENCE [LARGE SCALE GENOMIC DNA]</scope>
</reference>
<dbReference type="Proteomes" id="UP001161669">
    <property type="component" value="Segment"/>
</dbReference>
<dbReference type="EMBL" id="AP018495">
    <property type="protein sequence ID" value="BBI30491.1"/>
    <property type="molecule type" value="Genomic_DNA"/>
</dbReference>
<protein>
    <submittedName>
        <fullName evidence="2">Uncharacterized protein</fullName>
    </submittedName>
</protein>
<dbReference type="KEGG" id="vg:80540843"/>
<keyword evidence="3" id="KW-1185">Reference proteome</keyword>
<name>A0A3T1CXE3_9VIRU</name>
<proteinExistence type="predicted"/>
<organism evidence="2 3">
    <name type="scientific">Acanthamoeba castellanii medusavirus J1</name>
    <dbReference type="NCBI Taxonomy" id="3114988"/>
    <lineage>
        <taxon>Viruses</taxon>
        <taxon>Varidnaviria</taxon>
        <taxon>Bamfordvirae</taxon>
        <taxon>Nucleocytoviricota</taxon>
        <taxon>Megaviricetes</taxon>
        <taxon>Mamonoviridae</taxon>
        <taxon>Medusavirus</taxon>
        <taxon>Medusavirus medusae</taxon>
    </lineage>
</organism>
<feature type="region of interest" description="Disordered" evidence="1">
    <location>
        <begin position="1"/>
        <end position="20"/>
    </location>
</feature>
<evidence type="ECO:0000313" key="2">
    <source>
        <dbReference type="EMBL" id="BBI30491.1"/>
    </source>
</evidence>
<accession>A0A3T1CXE3</accession>
<evidence type="ECO:0000313" key="3">
    <source>
        <dbReference type="Proteomes" id="UP001161669"/>
    </source>
</evidence>
<sequence>MSNPSRAAKKLTPISKPVPTSGELERWLSGYSPYVSYGQTGPAYSGGSCATPAGYQTASEIMNGTAGTFVDVNAAVTSVELGTATSIPTGATYTTIAGWDAPAASPHLALGQVQTGNLYKVPFTMSYGIGAQVTFDASGNNNAGYRALRIVLKRGITEYIIGQKTVQPEANSAIDTSLEINTVVNCLFGDEILVRVAQTGGASLPLATGVRTRFYVQPRDKPIVP</sequence>
<evidence type="ECO:0000256" key="1">
    <source>
        <dbReference type="SAM" id="MobiDB-lite"/>
    </source>
</evidence>